<feature type="transmembrane region" description="Helical" evidence="9">
    <location>
        <begin position="792"/>
        <end position="817"/>
    </location>
</feature>
<dbReference type="STRING" id="938405.SAMN02927895_02359"/>
<dbReference type="InterPro" id="IPR050510">
    <property type="entry name" value="Cation_transp_ATPase_P-type"/>
</dbReference>
<dbReference type="SFLD" id="SFLDF00027">
    <property type="entry name" value="p-type_atpase"/>
    <property type="match status" value="1"/>
</dbReference>
<feature type="domain" description="Cation-transporting P-type ATPase N-terminal" evidence="10">
    <location>
        <begin position="1"/>
        <end position="71"/>
    </location>
</feature>
<feature type="transmembrane region" description="Helical" evidence="9">
    <location>
        <begin position="721"/>
        <end position="748"/>
    </location>
</feature>
<comment type="similarity">
    <text evidence="2">Belongs to the cation transport ATPase (P-type) (TC 3.A.3) family. Type IIA subfamily.</text>
</comment>
<feature type="transmembrane region" description="Helical" evidence="9">
    <location>
        <begin position="829"/>
        <end position="850"/>
    </location>
</feature>
<dbReference type="Pfam" id="PF00702">
    <property type="entry name" value="Hydrolase"/>
    <property type="match status" value="1"/>
</dbReference>
<dbReference type="PRINTS" id="PR00120">
    <property type="entry name" value="HATPASE"/>
</dbReference>
<dbReference type="InterPro" id="IPR008250">
    <property type="entry name" value="ATPase_P-typ_transduc_dom_A_sf"/>
</dbReference>
<keyword evidence="5" id="KW-0067">ATP-binding</keyword>
<dbReference type="PROSITE" id="PS00154">
    <property type="entry name" value="ATPASE_E1_E2"/>
    <property type="match status" value="1"/>
</dbReference>
<feature type="transmembrane region" description="Helical" evidence="9">
    <location>
        <begin position="46"/>
        <end position="69"/>
    </location>
</feature>
<dbReference type="GO" id="GO:0005886">
    <property type="term" value="C:plasma membrane"/>
    <property type="evidence" value="ECO:0007669"/>
    <property type="project" value="TreeGrafter"/>
</dbReference>
<dbReference type="Pfam" id="PF00690">
    <property type="entry name" value="Cation_ATPase_N"/>
    <property type="match status" value="1"/>
</dbReference>
<dbReference type="InterPro" id="IPR006068">
    <property type="entry name" value="ATPase_P-typ_cation-transptr_C"/>
</dbReference>
<dbReference type="GO" id="GO:1990573">
    <property type="term" value="P:potassium ion import across plasma membrane"/>
    <property type="evidence" value="ECO:0007669"/>
    <property type="project" value="TreeGrafter"/>
</dbReference>
<keyword evidence="6" id="KW-1278">Translocase</keyword>
<name>A0A1G6SZZ6_9PROT</name>
<dbReference type="InterPro" id="IPR023214">
    <property type="entry name" value="HAD_sf"/>
</dbReference>
<dbReference type="RefSeq" id="WP_090663451.1">
    <property type="nucleotide sequence ID" value="NZ_FMZX01000005.1"/>
</dbReference>
<organism evidence="11 12">
    <name type="scientific">Belnapia rosea</name>
    <dbReference type="NCBI Taxonomy" id="938405"/>
    <lineage>
        <taxon>Bacteria</taxon>
        <taxon>Pseudomonadati</taxon>
        <taxon>Pseudomonadota</taxon>
        <taxon>Alphaproteobacteria</taxon>
        <taxon>Acetobacterales</taxon>
        <taxon>Roseomonadaceae</taxon>
        <taxon>Belnapia</taxon>
    </lineage>
</organism>
<evidence type="ECO:0000256" key="9">
    <source>
        <dbReference type="SAM" id="Phobius"/>
    </source>
</evidence>
<dbReference type="InterPro" id="IPR023298">
    <property type="entry name" value="ATPase_P-typ_TM_dom_sf"/>
</dbReference>
<comment type="subcellular location">
    <subcellularLocation>
        <location evidence="1">Membrane</location>
        <topology evidence="1">Multi-pass membrane protein</topology>
    </subcellularLocation>
</comment>
<dbReference type="InterPro" id="IPR001757">
    <property type="entry name" value="P_typ_ATPase"/>
</dbReference>
<feature type="transmembrane region" description="Helical" evidence="9">
    <location>
        <begin position="653"/>
        <end position="673"/>
    </location>
</feature>
<feature type="transmembrane region" description="Helical" evidence="9">
    <location>
        <begin position="270"/>
        <end position="293"/>
    </location>
</feature>
<dbReference type="InterPro" id="IPR004014">
    <property type="entry name" value="ATPase_P-typ_cation-transptr_N"/>
</dbReference>
<gene>
    <name evidence="11" type="ORF">SAMN04487779_1005211</name>
</gene>
<evidence type="ECO:0000259" key="10">
    <source>
        <dbReference type="SMART" id="SM00831"/>
    </source>
</evidence>
<evidence type="ECO:0000256" key="6">
    <source>
        <dbReference type="ARBA" id="ARBA00022967"/>
    </source>
</evidence>
<dbReference type="GO" id="GO:0005391">
    <property type="term" value="F:P-type sodium:potassium-exchanging transporter activity"/>
    <property type="evidence" value="ECO:0007669"/>
    <property type="project" value="TreeGrafter"/>
</dbReference>
<evidence type="ECO:0000256" key="4">
    <source>
        <dbReference type="ARBA" id="ARBA00022741"/>
    </source>
</evidence>
<protein>
    <submittedName>
        <fullName evidence="11">Ca2+-transporting ATPase</fullName>
    </submittedName>
</protein>
<dbReference type="InterPro" id="IPR018303">
    <property type="entry name" value="ATPase_P-typ_P_site"/>
</dbReference>
<reference evidence="11 12" key="1">
    <citation type="submission" date="2016-10" db="EMBL/GenBank/DDBJ databases">
        <authorList>
            <person name="de Groot N.N."/>
        </authorList>
    </citation>
    <scope>NUCLEOTIDE SEQUENCE [LARGE SCALE GENOMIC DNA]</scope>
    <source>
        <strain evidence="11 12">CPCC 100156</strain>
    </source>
</reference>
<keyword evidence="8 9" id="KW-0472">Membrane</keyword>
<evidence type="ECO:0000256" key="8">
    <source>
        <dbReference type="ARBA" id="ARBA00023136"/>
    </source>
</evidence>
<keyword evidence="4" id="KW-0547">Nucleotide-binding</keyword>
<dbReference type="Gene3D" id="1.20.1110.10">
    <property type="entry name" value="Calcium-transporting ATPase, transmembrane domain"/>
    <property type="match status" value="1"/>
</dbReference>
<dbReference type="NCBIfam" id="TIGR01494">
    <property type="entry name" value="ATPase_P-type"/>
    <property type="match status" value="1"/>
</dbReference>
<dbReference type="GO" id="GO:1902600">
    <property type="term" value="P:proton transmembrane transport"/>
    <property type="evidence" value="ECO:0007669"/>
    <property type="project" value="TreeGrafter"/>
</dbReference>
<dbReference type="Proteomes" id="UP000198925">
    <property type="component" value="Unassembled WGS sequence"/>
</dbReference>
<dbReference type="Gene3D" id="3.40.1110.10">
    <property type="entry name" value="Calcium-transporting ATPase, cytoplasmic domain N"/>
    <property type="match status" value="1"/>
</dbReference>
<dbReference type="InterPro" id="IPR059000">
    <property type="entry name" value="ATPase_P-type_domA"/>
</dbReference>
<dbReference type="EMBL" id="FMZX01000005">
    <property type="protein sequence ID" value="SDD21787.1"/>
    <property type="molecule type" value="Genomic_DNA"/>
</dbReference>
<proteinExistence type="inferred from homology"/>
<keyword evidence="12" id="KW-1185">Reference proteome</keyword>
<dbReference type="Gene3D" id="3.40.50.1000">
    <property type="entry name" value="HAD superfamily/HAD-like"/>
    <property type="match status" value="1"/>
</dbReference>
<evidence type="ECO:0000256" key="3">
    <source>
        <dbReference type="ARBA" id="ARBA00022692"/>
    </source>
</evidence>
<dbReference type="SUPFAM" id="SSF81665">
    <property type="entry name" value="Calcium ATPase, transmembrane domain M"/>
    <property type="match status" value="1"/>
</dbReference>
<feature type="transmembrane region" description="Helical" evidence="9">
    <location>
        <begin position="241"/>
        <end position="264"/>
    </location>
</feature>
<sequence>MEQLLDLSLPARVDLEGLSEGEAAEQLRRDGPNELPQSGRRSVLRVILDVVLEPMFALLIGAGLLYLAFGDPAEAALLFAFASVSVVIAVVQEARTERALEALKQLSSPRALVIRDGARRRIPSREVVRGDLLVLSEGDRVPADAVLVEAEALEVDESMLTGESIPVRKRSSSASDGAATGMLRPGGDDLPVVFSGTLLVRGQGLARVTATGVATELGRIGSALGHIEREPPRLRAETTRLVRVFATLGIGVSLLATLLYGLALGDWARAALGGIALAMSMLPEEFPLVLTVFTVMGARRIARAGVLTRRAAAIEGLGAATVLCTDKTGTLTQNRMAVVELRDPMGQSHRMAAGGGTLPDWAAVLANLAARASRDEAFDPMERALLDQAANLGAGYARPGRVAHEYPLRDGQPAMGRVWQQEAEATALLAVKGAPEAVVRLCRLPSVEAAAALAMASEMAAGGLRVLGLAEARLLSGGLPDDLGDIPSLGFAGLVGLADPLRPSVPDAVRECRGAGIRVAMVTGDHPATAAAIAREAGLPDAPVVTGAELAGLDQTAFRAQVRKAAIFARILPEQKLHIVEALKADGQIVAMTGDGVNDAPALKAAHIGVAMGGRGTDVAREAAAVVLLDDDFGSIVRTMRMGRRIFDNLRKAMCFVLAMHLPIAGLAFLPLALGLPPLLGPVHIAFLEMVIDPVCSLAFEAEPEEPDVMRRPPRDPASPLLPLPLATWGLLQGLVGLVAPAGAYFLGLWRGIPEDELRSLVFTALVLTAVALTLVNRTFSASPLAALRRPNATLVAVLLAASAILGGVLAVPRLAMLFRFGPLHVDDLALAVAGAFGVLVILEALKPLLAARALAR</sequence>
<keyword evidence="7 9" id="KW-1133">Transmembrane helix</keyword>
<evidence type="ECO:0000313" key="12">
    <source>
        <dbReference type="Proteomes" id="UP000198925"/>
    </source>
</evidence>
<dbReference type="GO" id="GO:0005524">
    <property type="term" value="F:ATP binding"/>
    <property type="evidence" value="ECO:0007669"/>
    <property type="project" value="UniProtKB-KW"/>
</dbReference>
<dbReference type="Pfam" id="PF00122">
    <property type="entry name" value="E1-E2_ATPase"/>
    <property type="match status" value="1"/>
</dbReference>
<evidence type="ECO:0000256" key="2">
    <source>
        <dbReference type="ARBA" id="ARBA00005675"/>
    </source>
</evidence>
<dbReference type="SFLD" id="SFLDG00002">
    <property type="entry name" value="C1.7:_P-type_atpase_like"/>
    <property type="match status" value="1"/>
</dbReference>
<dbReference type="AlphaFoldDB" id="A0A1G6SZZ6"/>
<evidence type="ECO:0000313" key="11">
    <source>
        <dbReference type="EMBL" id="SDD21787.1"/>
    </source>
</evidence>
<dbReference type="SFLD" id="SFLDS00003">
    <property type="entry name" value="Haloacid_Dehalogenase"/>
    <property type="match status" value="1"/>
</dbReference>
<feature type="transmembrane region" description="Helical" evidence="9">
    <location>
        <begin position="75"/>
        <end position="91"/>
    </location>
</feature>
<dbReference type="GO" id="GO:0006883">
    <property type="term" value="P:intracellular sodium ion homeostasis"/>
    <property type="evidence" value="ECO:0007669"/>
    <property type="project" value="TreeGrafter"/>
</dbReference>
<dbReference type="InterPro" id="IPR044492">
    <property type="entry name" value="P_typ_ATPase_HD_dom"/>
</dbReference>
<evidence type="ECO:0000256" key="1">
    <source>
        <dbReference type="ARBA" id="ARBA00004141"/>
    </source>
</evidence>
<dbReference type="Pfam" id="PF00689">
    <property type="entry name" value="Cation_ATPase_C"/>
    <property type="match status" value="1"/>
</dbReference>
<dbReference type="PANTHER" id="PTHR43294">
    <property type="entry name" value="SODIUM/POTASSIUM-TRANSPORTING ATPASE SUBUNIT ALPHA"/>
    <property type="match status" value="1"/>
</dbReference>
<dbReference type="PANTHER" id="PTHR43294:SF20">
    <property type="entry name" value="P-TYPE ATPASE"/>
    <property type="match status" value="1"/>
</dbReference>
<dbReference type="SUPFAM" id="SSF56784">
    <property type="entry name" value="HAD-like"/>
    <property type="match status" value="1"/>
</dbReference>
<dbReference type="PRINTS" id="PR00119">
    <property type="entry name" value="CATATPASE"/>
</dbReference>
<dbReference type="Gene3D" id="2.70.150.10">
    <property type="entry name" value="Calcium-transporting ATPase, cytoplasmic transduction domain A"/>
    <property type="match status" value="1"/>
</dbReference>
<accession>A0A1G6SZZ6</accession>
<keyword evidence="3 9" id="KW-0812">Transmembrane</keyword>
<dbReference type="SUPFAM" id="SSF81653">
    <property type="entry name" value="Calcium ATPase, transduction domain A"/>
    <property type="match status" value="1"/>
</dbReference>
<evidence type="ECO:0000256" key="5">
    <source>
        <dbReference type="ARBA" id="ARBA00022840"/>
    </source>
</evidence>
<dbReference type="SMART" id="SM00831">
    <property type="entry name" value="Cation_ATPase_N"/>
    <property type="match status" value="1"/>
</dbReference>
<dbReference type="InterPro" id="IPR023299">
    <property type="entry name" value="ATPase_P-typ_cyto_dom_N"/>
</dbReference>
<feature type="transmembrane region" description="Helical" evidence="9">
    <location>
        <begin position="760"/>
        <end position="780"/>
    </location>
</feature>
<dbReference type="InterPro" id="IPR036412">
    <property type="entry name" value="HAD-like_sf"/>
</dbReference>
<dbReference type="GO" id="GO:0030007">
    <property type="term" value="P:intracellular potassium ion homeostasis"/>
    <property type="evidence" value="ECO:0007669"/>
    <property type="project" value="TreeGrafter"/>
</dbReference>
<evidence type="ECO:0000256" key="7">
    <source>
        <dbReference type="ARBA" id="ARBA00022989"/>
    </source>
</evidence>
<dbReference type="GO" id="GO:0016887">
    <property type="term" value="F:ATP hydrolysis activity"/>
    <property type="evidence" value="ECO:0007669"/>
    <property type="project" value="InterPro"/>
</dbReference>
<dbReference type="GO" id="GO:0036376">
    <property type="term" value="P:sodium ion export across plasma membrane"/>
    <property type="evidence" value="ECO:0007669"/>
    <property type="project" value="TreeGrafter"/>
</dbReference>